<protein>
    <submittedName>
        <fullName evidence="3">Aste57867_3023 protein</fullName>
    </submittedName>
</protein>
<dbReference type="OrthoDB" id="10586260at2759"/>
<evidence type="ECO:0000313" key="2">
    <source>
        <dbReference type="EMBL" id="KAF0716115.1"/>
    </source>
</evidence>
<name>A0A485K9I2_9STRA</name>
<dbReference type="Proteomes" id="UP000332933">
    <property type="component" value="Unassembled WGS sequence"/>
</dbReference>
<gene>
    <name evidence="3" type="primary">Aste57867_3023</name>
    <name evidence="2" type="ORF">As57867_003014</name>
    <name evidence="3" type="ORF">ASTE57867_3023</name>
</gene>
<dbReference type="EMBL" id="CAADRA010000456">
    <property type="protein sequence ID" value="VFT80203.1"/>
    <property type="molecule type" value="Genomic_DNA"/>
</dbReference>
<keyword evidence="4" id="KW-1185">Reference proteome</keyword>
<dbReference type="AlphaFoldDB" id="A0A485K9I2"/>
<reference evidence="2" key="2">
    <citation type="submission" date="2019-06" db="EMBL/GenBank/DDBJ databases">
        <title>Genomics analysis of Aphanomyces spp. identifies a new class of oomycete effector associated with host adaptation.</title>
        <authorList>
            <person name="Gaulin E."/>
        </authorList>
    </citation>
    <scope>NUCLEOTIDE SEQUENCE</scope>
    <source>
        <strain evidence="2">CBS 578.67</strain>
    </source>
</reference>
<reference evidence="3 4" key="1">
    <citation type="submission" date="2019-03" db="EMBL/GenBank/DDBJ databases">
        <authorList>
            <person name="Gaulin E."/>
            <person name="Dumas B."/>
        </authorList>
    </citation>
    <scope>NUCLEOTIDE SEQUENCE [LARGE SCALE GENOMIC DNA]</scope>
    <source>
        <strain evidence="3">CBS 568.67</strain>
    </source>
</reference>
<sequence>MKLPAGKNSIHVIDQVDTMVDRPDSAAAAPNCSPRKKLMEAQAKDRELSDMEPSVIFDQRPVSGQKTLSADEQRRLHINLPSNRANEVPALARVASTSYVNEMLAKVTAREAK</sequence>
<accession>A0A485K9I2</accession>
<feature type="region of interest" description="Disordered" evidence="1">
    <location>
        <begin position="24"/>
        <end position="69"/>
    </location>
</feature>
<organism evidence="3 4">
    <name type="scientific">Aphanomyces stellatus</name>
    <dbReference type="NCBI Taxonomy" id="120398"/>
    <lineage>
        <taxon>Eukaryota</taxon>
        <taxon>Sar</taxon>
        <taxon>Stramenopiles</taxon>
        <taxon>Oomycota</taxon>
        <taxon>Saprolegniomycetes</taxon>
        <taxon>Saprolegniales</taxon>
        <taxon>Verrucalvaceae</taxon>
        <taxon>Aphanomyces</taxon>
    </lineage>
</organism>
<dbReference type="EMBL" id="VJMH01000456">
    <property type="protein sequence ID" value="KAF0716115.1"/>
    <property type="molecule type" value="Genomic_DNA"/>
</dbReference>
<evidence type="ECO:0000313" key="3">
    <source>
        <dbReference type="EMBL" id="VFT80203.1"/>
    </source>
</evidence>
<proteinExistence type="predicted"/>
<evidence type="ECO:0000313" key="4">
    <source>
        <dbReference type="Proteomes" id="UP000332933"/>
    </source>
</evidence>
<feature type="compositionally biased region" description="Basic and acidic residues" evidence="1">
    <location>
        <begin position="37"/>
        <end position="49"/>
    </location>
</feature>
<evidence type="ECO:0000256" key="1">
    <source>
        <dbReference type="SAM" id="MobiDB-lite"/>
    </source>
</evidence>